<dbReference type="AlphaFoldDB" id="A0AAQ1ZI37"/>
<keyword evidence="2" id="KW-0472">Membrane</keyword>
<protein>
    <submittedName>
        <fullName evidence="3">Predicted ATPase</fullName>
    </submittedName>
</protein>
<dbReference type="RefSeq" id="WP_244912334.1">
    <property type="nucleotide sequence ID" value="NZ_DBFWLE010000008.1"/>
</dbReference>
<gene>
    <name evidence="3" type="ORF">NCTC13063_00283</name>
</gene>
<feature type="repeat" description="TPR" evidence="1">
    <location>
        <begin position="149"/>
        <end position="182"/>
    </location>
</feature>
<sequence>MSFFKNYLSLVPGILIMFSLTACNRHNKTLQRIDEYSFNPKQAEVVNRMVDSVFAHSSPSEEEAGQLLLSKTKAQFFMAYSNANFPKGLDSTITTAVNLLEKHDSKKLVDAYYWQGMVFNLGYGKPVEAMVALEKARLILPDDDSEFEARLYQQLGSVYELLGNLDMAINYMHRVVALMNQRKDDVGCIVSNYNIYTLYRQDGQNDSADYYMQKVIRDRVKFKDNRFDLFNEGVGRYYFEHHDLKRAKYYFENTPLADGRLPEALLGLARVARMESRGQDALRYLQRSKVLADSLFLDGKSYRAIMPQYLNSLARYYSDSGDEEKELATRRRADSLEVVVRRQNTQQLNRAVVMEREYLVQQLELQHRKQSRTTLALIAVVVLATATFVFSMARKYIRASRQRLGRMQQKTYRQAHEIGKLKGQVKEISQNQIDKVVEGKSAFEVIAAGSTTMKGWSKAELDKYIAYARFVDSDYFAELDERLAAKPTIFFYLNKKGYSDSEIAHIMGVSNGSIRTMRYNIRKQVKDSGVN</sequence>
<dbReference type="SUPFAM" id="SSF48452">
    <property type="entry name" value="TPR-like"/>
    <property type="match status" value="1"/>
</dbReference>
<evidence type="ECO:0000256" key="1">
    <source>
        <dbReference type="PROSITE-ProRule" id="PRU00339"/>
    </source>
</evidence>
<keyword evidence="1" id="KW-0802">TPR repeat</keyword>
<dbReference type="InterPro" id="IPR011990">
    <property type="entry name" value="TPR-like_helical_dom_sf"/>
</dbReference>
<dbReference type="PROSITE" id="PS50005">
    <property type="entry name" value="TPR"/>
    <property type="match status" value="1"/>
</dbReference>
<name>A0AAQ1ZI37_9BACT</name>
<accession>A0AAQ1ZI37</accession>
<comment type="caution">
    <text evidence="3">The sequence shown here is derived from an EMBL/GenBank/DDBJ whole genome shotgun (WGS) entry which is preliminary data.</text>
</comment>
<keyword evidence="2" id="KW-0812">Transmembrane</keyword>
<dbReference type="Gene3D" id="1.25.40.10">
    <property type="entry name" value="Tetratricopeptide repeat domain"/>
    <property type="match status" value="1"/>
</dbReference>
<proteinExistence type="predicted"/>
<dbReference type="InterPro" id="IPR019734">
    <property type="entry name" value="TPR_rpt"/>
</dbReference>
<feature type="transmembrane region" description="Helical" evidence="2">
    <location>
        <begin position="375"/>
        <end position="397"/>
    </location>
</feature>
<keyword evidence="2" id="KW-1133">Transmembrane helix</keyword>
<organism evidence="3 4">
    <name type="scientific">Segatella buccae</name>
    <dbReference type="NCBI Taxonomy" id="28126"/>
    <lineage>
        <taxon>Bacteria</taxon>
        <taxon>Pseudomonadati</taxon>
        <taxon>Bacteroidota</taxon>
        <taxon>Bacteroidia</taxon>
        <taxon>Bacteroidales</taxon>
        <taxon>Prevotellaceae</taxon>
        <taxon>Segatella</taxon>
    </lineage>
</organism>
<dbReference type="PROSITE" id="PS51257">
    <property type="entry name" value="PROKAR_LIPOPROTEIN"/>
    <property type="match status" value="1"/>
</dbReference>
<evidence type="ECO:0000313" key="4">
    <source>
        <dbReference type="Proteomes" id="UP000255283"/>
    </source>
</evidence>
<dbReference type="SMART" id="SM00028">
    <property type="entry name" value="TPR"/>
    <property type="match status" value="2"/>
</dbReference>
<evidence type="ECO:0000256" key="2">
    <source>
        <dbReference type="SAM" id="Phobius"/>
    </source>
</evidence>
<evidence type="ECO:0000313" key="3">
    <source>
        <dbReference type="EMBL" id="SUB79030.1"/>
    </source>
</evidence>
<dbReference type="Proteomes" id="UP000255283">
    <property type="component" value="Unassembled WGS sequence"/>
</dbReference>
<reference evidence="3 4" key="1">
    <citation type="submission" date="2018-06" db="EMBL/GenBank/DDBJ databases">
        <authorList>
            <consortium name="Pathogen Informatics"/>
            <person name="Doyle S."/>
        </authorList>
    </citation>
    <scope>NUCLEOTIDE SEQUENCE [LARGE SCALE GENOMIC DNA]</scope>
    <source>
        <strain evidence="3 4">NCTC13063</strain>
    </source>
</reference>
<dbReference type="EMBL" id="UGTJ01000001">
    <property type="protein sequence ID" value="SUB79030.1"/>
    <property type="molecule type" value="Genomic_DNA"/>
</dbReference>